<feature type="domain" description="Haem-binding uptake Tiki superfamily ChaN" evidence="1">
    <location>
        <begin position="80"/>
        <end position="282"/>
    </location>
</feature>
<dbReference type="SUPFAM" id="SSF159501">
    <property type="entry name" value="EreA/ChaN-like"/>
    <property type="match status" value="1"/>
</dbReference>
<proteinExistence type="predicted"/>
<sequence length="328" mass="37434">MLTRLSGTGKRILRFLNHKVLICPKIIDTFALKGTNMNLRKTIIFVALLCPIITLAQDIARHYKVYDVKNDKTIAIDAIVSDLKNADVLFFGEEHNDSIGHYLETELFKKIAFAYPNKAALTMEMFHSDIQLVINEYLKGIISEKNFIKEARAWNNYKDYKAMVELAKANQLDVIGANAAARYSNAVTRSGLEILHQLPESSKQFLAPLPIDTATGRYYDKFIETLGGHSMGGMKVYQTQNFWDATMAWSIARYLKKNKSKKIFQVNGRFHSDEKLGTLAKLQRYAPKVKILNISCFSAEDFDNPDWSKYKHLGDYVIVTDPKVKRSF</sequence>
<dbReference type="STRING" id="414048.SAMN04489864_102187"/>
<dbReference type="InterPro" id="IPR007314">
    <property type="entry name" value="Cofac_haem-bd_dom"/>
</dbReference>
<evidence type="ECO:0000259" key="1">
    <source>
        <dbReference type="Pfam" id="PF04187"/>
    </source>
</evidence>
<evidence type="ECO:0000313" key="3">
    <source>
        <dbReference type="Proteomes" id="UP000199666"/>
    </source>
</evidence>
<evidence type="ECO:0000313" key="2">
    <source>
        <dbReference type="EMBL" id="SFG76988.1"/>
    </source>
</evidence>
<dbReference type="EMBL" id="FOPP01000002">
    <property type="protein sequence ID" value="SFG76988.1"/>
    <property type="molecule type" value="Genomic_DNA"/>
</dbReference>
<dbReference type="Proteomes" id="UP000199666">
    <property type="component" value="Unassembled WGS sequence"/>
</dbReference>
<reference evidence="2 3" key="1">
    <citation type="submission" date="2016-10" db="EMBL/GenBank/DDBJ databases">
        <authorList>
            <person name="de Groot N.N."/>
        </authorList>
    </citation>
    <scope>NUCLEOTIDE SEQUENCE [LARGE SCALE GENOMIC DNA]</scope>
    <source>
        <strain evidence="2 3">DSM 18684</strain>
    </source>
</reference>
<dbReference type="Gene3D" id="3.40.50.11550">
    <property type="match status" value="1"/>
</dbReference>
<dbReference type="AlphaFoldDB" id="A0A1I2UIV8"/>
<keyword evidence="3" id="KW-1185">Reference proteome</keyword>
<gene>
    <name evidence="2" type="ORF">SAMN04489864_102187</name>
</gene>
<dbReference type="CDD" id="cd14727">
    <property type="entry name" value="ChanN-like"/>
    <property type="match status" value="1"/>
</dbReference>
<protein>
    <submittedName>
        <fullName evidence="2">Uncharacterized iron-regulated protein</fullName>
    </submittedName>
</protein>
<name>A0A1I2UIV8_9SPHI</name>
<accession>A0A1I2UIV8</accession>
<organism evidence="2 3">
    <name type="scientific">Pedobacter insulae</name>
    <dbReference type="NCBI Taxonomy" id="414048"/>
    <lineage>
        <taxon>Bacteria</taxon>
        <taxon>Pseudomonadati</taxon>
        <taxon>Bacteroidota</taxon>
        <taxon>Sphingobacteriia</taxon>
        <taxon>Sphingobacteriales</taxon>
        <taxon>Sphingobacteriaceae</taxon>
        <taxon>Pedobacter</taxon>
    </lineage>
</organism>
<dbReference type="Pfam" id="PF04187">
    <property type="entry name" value="Cofac_haem_bdg"/>
    <property type="match status" value="1"/>
</dbReference>